<keyword evidence="4 5" id="KW-0472">Membrane</keyword>
<reference evidence="7 8" key="1">
    <citation type="submission" date="2018-05" db="EMBL/GenBank/DDBJ databases">
        <title>Genomic Encyclopedia of Type Strains, Phase IV (KMG-IV): sequencing the most valuable type-strain genomes for metagenomic binning, comparative biology and taxonomic classification.</title>
        <authorList>
            <person name="Goeker M."/>
        </authorList>
    </citation>
    <scope>NUCLEOTIDE SEQUENCE [LARGE SCALE GENOMIC DNA]</scope>
    <source>
        <strain evidence="7 8">DSM 100333</strain>
    </source>
</reference>
<name>A0A2U0U7G0_9BACT</name>
<feature type="transmembrane region" description="Helical" evidence="5">
    <location>
        <begin position="6"/>
        <end position="23"/>
    </location>
</feature>
<evidence type="ECO:0000256" key="5">
    <source>
        <dbReference type="SAM" id="Phobius"/>
    </source>
</evidence>
<keyword evidence="8" id="KW-1185">Reference proteome</keyword>
<dbReference type="RefSeq" id="WP_165815041.1">
    <property type="nucleotide sequence ID" value="NZ_QENY01000011.1"/>
</dbReference>
<dbReference type="EMBL" id="QENY01000011">
    <property type="protein sequence ID" value="PVX53554.1"/>
    <property type="molecule type" value="Genomic_DNA"/>
</dbReference>
<dbReference type="InterPro" id="IPR012340">
    <property type="entry name" value="NA-bd_OB-fold"/>
</dbReference>
<dbReference type="AlphaFoldDB" id="A0A2U0U7G0"/>
<evidence type="ECO:0000259" key="6">
    <source>
        <dbReference type="Pfam" id="PF01957"/>
    </source>
</evidence>
<keyword evidence="7" id="KW-0645">Protease</keyword>
<dbReference type="GO" id="GO:0006508">
    <property type="term" value="P:proteolysis"/>
    <property type="evidence" value="ECO:0007669"/>
    <property type="project" value="UniProtKB-KW"/>
</dbReference>
<keyword evidence="2 5" id="KW-0812">Transmembrane</keyword>
<proteinExistence type="predicted"/>
<dbReference type="SUPFAM" id="SSF141322">
    <property type="entry name" value="NfeD domain-like"/>
    <property type="match status" value="1"/>
</dbReference>
<dbReference type="Gene3D" id="2.40.50.140">
    <property type="entry name" value="Nucleic acid-binding proteins"/>
    <property type="match status" value="1"/>
</dbReference>
<dbReference type="Proteomes" id="UP000245870">
    <property type="component" value="Unassembled WGS sequence"/>
</dbReference>
<organism evidence="7 8">
    <name type="scientific">Hallella colorans</name>
    <dbReference type="NCBI Taxonomy" id="1703337"/>
    <lineage>
        <taxon>Bacteria</taxon>
        <taxon>Pseudomonadati</taxon>
        <taxon>Bacteroidota</taxon>
        <taxon>Bacteroidia</taxon>
        <taxon>Bacteroidales</taxon>
        <taxon>Prevotellaceae</taxon>
        <taxon>Hallella</taxon>
    </lineage>
</organism>
<evidence type="ECO:0000256" key="2">
    <source>
        <dbReference type="ARBA" id="ARBA00022692"/>
    </source>
</evidence>
<evidence type="ECO:0000256" key="4">
    <source>
        <dbReference type="ARBA" id="ARBA00023136"/>
    </source>
</evidence>
<feature type="domain" description="NfeD-like C-terminal" evidence="6">
    <location>
        <begin position="89"/>
        <end position="148"/>
    </location>
</feature>
<keyword evidence="3 5" id="KW-1133">Transmembrane helix</keyword>
<dbReference type="InterPro" id="IPR002810">
    <property type="entry name" value="NfeD-like_C"/>
</dbReference>
<gene>
    <name evidence="7" type="ORF">C7379_11168</name>
</gene>
<accession>A0A2U0U7G0</accession>
<dbReference type="GO" id="GO:0008233">
    <property type="term" value="F:peptidase activity"/>
    <property type="evidence" value="ECO:0007669"/>
    <property type="project" value="UniProtKB-KW"/>
</dbReference>
<feature type="transmembrane region" description="Helical" evidence="5">
    <location>
        <begin position="30"/>
        <end position="53"/>
    </location>
</feature>
<comment type="caution">
    <text evidence="7">The sequence shown here is derived from an EMBL/GenBank/DDBJ whole genome shotgun (WGS) entry which is preliminary data.</text>
</comment>
<keyword evidence="7" id="KW-0378">Hydrolase</keyword>
<dbReference type="GO" id="GO:0005886">
    <property type="term" value="C:plasma membrane"/>
    <property type="evidence" value="ECO:0007669"/>
    <property type="project" value="TreeGrafter"/>
</dbReference>
<evidence type="ECO:0000256" key="3">
    <source>
        <dbReference type="ARBA" id="ARBA00022989"/>
    </source>
</evidence>
<dbReference type="Pfam" id="PF01957">
    <property type="entry name" value="NfeD"/>
    <property type="match status" value="1"/>
</dbReference>
<dbReference type="PANTHER" id="PTHR33507:SF3">
    <property type="entry name" value="INNER MEMBRANE PROTEIN YBBJ"/>
    <property type="match status" value="1"/>
</dbReference>
<protein>
    <submittedName>
        <fullName evidence="7">Membrane protein implicated in regulation of membrane protease activity</fullName>
    </submittedName>
</protein>
<evidence type="ECO:0000313" key="8">
    <source>
        <dbReference type="Proteomes" id="UP000245870"/>
    </source>
</evidence>
<comment type="subcellular location">
    <subcellularLocation>
        <location evidence="1">Membrane</location>
        <topology evidence="1">Multi-pass membrane protein</topology>
    </subcellularLocation>
</comment>
<evidence type="ECO:0000313" key="7">
    <source>
        <dbReference type="EMBL" id="PVX53554.1"/>
    </source>
</evidence>
<dbReference type="PANTHER" id="PTHR33507">
    <property type="entry name" value="INNER MEMBRANE PROTEIN YBBJ"/>
    <property type="match status" value="1"/>
</dbReference>
<evidence type="ECO:0000256" key="1">
    <source>
        <dbReference type="ARBA" id="ARBA00004141"/>
    </source>
</evidence>
<dbReference type="InterPro" id="IPR052165">
    <property type="entry name" value="Membrane_assoc_protease"/>
</dbReference>
<sequence length="150" mass="16652">MIDYLNSHFWLVWTLITVLALILEVSTGTFYLMCFAIGAACAIIASPLCIPFWMQVVVFIVFSTLSIFAVRPFVLRYLHSHEDGRLSNADALIGREGLLIEPITEQSAGYVRVDGDEWKAVSADGSDIEKGAMVRVVGRESIIVTVERIN</sequence>